<dbReference type="InterPro" id="IPR043504">
    <property type="entry name" value="Peptidase_S1_PA_chymotrypsin"/>
</dbReference>
<evidence type="ECO:0000313" key="1">
    <source>
        <dbReference type="EMBL" id="SES40043.1"/>
    </source>
</evidence>
<name>A0A1H9X331_9PSEU</name>
<sequence length="209" mass="21230">MPAAGNRQIRPLVGGIRVEGRRGTDRLAGATLGLVIGADGPLFRFVTAGHAVGNPGDIVGQPELALIAGIVETNLLADGADLAVVSGSVGVPAKVGGVWVDDNATITVKFDKPGLPDIGANVVLQGATSGAVPGKVLHKNADVRDGTTGELARNVVVVDYTHPTTIGDSGAPVLASLQDGTPCYGLHGGFAIIDGKRVGWFTPFANVEW</sequence>
<accession>A0A1H9X331</accession>
<dbReference type="AlphaFoldDB" id="A0A1H9X331"/>
<evidence type="ECO:0008006" key="3">
    <source>
        <dbReference type="Google" id="ProtNLM"/>
    </source>
</evidence>
<reference evidence="2" key="1">
    <citation type="submission" date="2016-10" db="EMBL/GenBank/DDBJ databases">
        <authorList>
            <person name="Varghese N."/>
            <person name="Submissions S."/>
        </authorList>
    </citation>
    <scope>NUCLEOTIDE SEQUENCE [LARGE SCALE GENOMIC DNA]</scope>
    <source>
        <strain evidence="2">DSM 44260</strain>
    </source>
</reference>
<evidence type="ECO:0000313" key="2">
    <source>
        <dbReference type="Proteomes" id="UP000199051"/>
    </source>
</evidence>
<dbReference type="Proteomes" id="UP000199051">
    <property type="component" value="Unassembled WGS sequence"/>
</dbReference>
<dbReference type="InterPro" id="IPR009003">
    <property type="entry name" value="Peptidase_S1_PA"/>
</dbReference>
<protein>
    <recommendedName>
        <fullName evidence="3">Trypsin-like peptidase domain-containing protein</fullName>
    </recommendedName>
</protein>
<gene>
    <name evidence="1" type="ORF">SAMN04487818_112147</name>
</gene>
<dbReference type="Gene3D" id="2.40.10.10">
    <property type="entry name" value="Trypsin-like serine proteases"/>
    <property type="match status" value="2"/>
</dbReference>
<organism evidence="1 2">
    <name type="scientific">Actinokineospora terrae</name>
    <dbReference type="NCBI Taxonomy" id="155974"/>
    <lineage>
        <taxon>Bacteria</taxon>
        <taxon>Bacillati</taxon>
        <taxon>Actinomycetota</taxon>
        <taxon>Actinomycetes</taxon>
        <taxon>Pseudonocardiales</taxon>
        <taxon>Pseudonocardiaceae</taxon>
        <taxon>Actinokineospora</taxon>
    </lineage>
</organism>
<proteinExistence type="predicted"/>
<dbReference type="RefSeq" id="WP_092784236.1">
    <property type="nucleotide sequence ID" value="NZ_FOGI01000012.1"/>
</dbReference>
<dbReference type="EMBL" id="FOGI01000012">
    <property type="protein sequence ID" value="SES40043.1"/>
    <property type="molecule type" value="Genomic_DNA"/>
</dbReference>
<keyword evidence="2" id="KW-1185">Reference proteome</keyword>
<dbReference type="SUPFAM" id="SSF50494">
    <property type="entry name" value="Trypsin-like serine proteases"/>
    <property type="match status" value="1"/>
</dbReference>